<protein>
    <submittedName>
        <fullName evidence="2">Uncharacterized protein</fullName>
    </submittedName>
</protein>
<name>A0ABU7K3Q3_9ACTN</name>
<keyword evidence="3" id="KW-1185">Reference proteome</keyword>
<sequence length="102" mass="10148">MFRTTTGWVVSPTDLVDTLECDHRSALKTALAARLPGAPAPDKVDALVAHHGHVHEQAELDRDGRAGVGAVGVAGLGDGERVGVGGGDRGGGCGGRGSRGAG</sequence>
<gene>
    <name evidence="2" type="ORF">Q8791_06530</name>
</gene>
<evidence type="ECO:0000313" key="3">
    <source>
        <dbReference type="Proteomes" id="UP001356095"/>
    </source>
</evidence>
<dbReference type="EMBL" id="JAUZMY010000005">
    <property type="protein sequence ID" value="MEE2036872.1"/>
    <property type="molecule type" value="Genomic_DNA"/>
</dbReference>
<dbReference type="RefSeq" id="WP_330090678.1">
    <property type="nucleotide sequence ID" value="NZ_JAUZMY010000005.1"/>
</dbReference>
<accession>A0ABU7K3Q3</accession>
<reference evidence="2 3" key="1">
    <citation type="submission" date="2023-08" db="EMBL/GenBank/DDBJ databases">
        <authorList>
            <person name="Girao M."/>
            <person name="Carvalho M.F."/>
        </authorList>
    </citation>
    <scope>NUCLEOTIDE SEQUENCE [LARGE SCALE GENOMIC DNA]</scope>
    <source>
        <strain evidence="2 3">CT-R113</strain>
    </source>
</reference>
<evidence type="ECO:0000313" key="2">
    <source>
        <dbReference type="EMBL" id="MEE2036872.1"/>
    </source>
</evidence>
<feature type="region of interest" description="Disordered" evidence="1">
    <location>
        <begin position="79"/>
        <end position="102"/>
    </location>
</feature>
<comment type="caution">
    <text evidence="2">The sequence shown here is derived from an EMBL/GenBank/DDBJ whole genome shotgun (WGS) entry which is preliminary data.</text>
</comment>
<dbReference type="Proteomes" id="UP001356095">
    <property type="component" value="Unassembled WGS sequence"/>
</dbReference>
<proteinExistence type="predicted"/>
<organism evidence="2 3">
    <name type="scientific">Nocardiopsis codii</name>
    <dbReference type="NCBI Taxonomy" id="3065942"/>
    <lineage>
        <taxon>Bacteria</taxon>
        <taxon>Bacillati</taxon>
        <taxon>Actinomycetota</taxon>
        <taxon>Actinomycetes</taxon>
        <taxon>Streptosporangiales</taxon>
        <taxon>Nocardiopsidaceae</taxon>
        <taxon>Nocardiopsis</taxon>
    </lineage>
</organism>
<feature type="non-terminal residue" evidence="2">
    <location>
        <position position="102"/>
    </location>
</feature>
<evidence type="ECO:0000256" key="1">
    <source>
        <dbReference type="SAM" id="MobiDB-lite"/>
    </source>
</evidence>